<reference evidence="8" key="1">
    <citation type="submission" date="2020-01" db="EMBL/GenBank/DDBJ databases">
        <title>First Reported Case and Whole Genome of Weissella confusa in an Equid.</title>
        <authorList>
            <person name="Little S.V."/>
            <person name="Lawhon S.D."/>
        </authorList>
    </citation>
    <scope>NUCLEOTIDE SEQUENCE</scope>
    <source>
        <strain evidence="8">718955</strain>
    </source>
</reference>
<proteinExistence type="predicted"/>
<evidence type="ECO:0000256" key="6">
    <source>
        <dbReference type="SAM" id="MobiDB-lite"/>
    </source>
</evidence>
<dbReference type="RefSeq" id="WP_161690160.1">
    <property type="nucleotide sequence ID" value="NZ_JAAAMQ010000001.1"/>
</dbReference>
<gene>
    <name evidence="8" type="ORF">GTU77_00615</name>
</gene>
<dbReference type="InterPro" id="IPR009459">
    <property type="entry name" value="MucBP_dom"/>
</dbReference>
<comment type="caution">
    <text evidence="8">The sequence shown here is derived from an EMBL/GenBank/DDBJ whole genome shotgun (WGS) entry which is preliminary data.</text>
</comment>
<dbReference type="InterPro" id="IPR019931">
    <property type="entry name" value="LPXTG_anchor"/>
</dbReference>
<dbReference type="Proteomes" id="UP000719917">
    <property type="component" value="Unassembled WGS sequence"/>
</dbReference>
<keyword evidence="4" id="KW-0677">Repeat</keyword>
<organism evidence="8 9">
    <name type="scientific">Weissella confusa</name>
    <name type="common">Lactobacillus confusus</name>
    <dbReference type="NCBI Taxonomy" id="1583"/>
    <lineage>
        <taxon>Bacteria</taxon>
        <taxon>Bacillati</taxon>
        <taxon>Bacillota</taxon>
        <taxon>Bacilli</taxon>
        <taxon>Lactobacillales</taxon>
        <taxon>Lactobacillaceae</taxon>
        <taxon>Weissella</taxon>
    </lineage>
</organism>
<feature type="domain" description="Gram-positive cocci surface proteins LPxTG" evidence="7">
    <location>
        <begin position="720"/>
        <end position="753"/>
    </location>
</feature>
<keyword evidence="1" id="KW-0134">Cell wall</keyword>
<feature type="region of interest" description="Disordered" evidence="6">
    <location>
        <begin position="576"/>
        <end position="664"/>
    </location>
</feature>
<evidence type="ECO:0000256" key="2">
    <source>
        <dbReference type="ARBA" id="ARBA00022525"/>
    </source>
</evidence>
<dbReference type="Pfam" id="PF06458">
    <property type="entry name" value="MucBP"/>
    <property type="match status" value="1"/>
</dbReference>
<evidence type="ECO:0000256" key="3">
    <source>
        <dbReference type="ARBA" id="ARBA00022729"/>
    </source>
</evidence>
<evidence type="ECO:0000256" key="4">
    <source>
        <dbReference type="ARBA" id="ARBA00022737"/>
    </source>
</evidence>
<feature type="compositionally biased region" description="Acidic residues" evidence="6">
    <location>
        <begin position="576"/>
        <end position="593"/>
    </location>
</feature>
<evidence type="ECO:0000313" key="8">
    <source>
        <dbReference type="EMBL" id="NBA10725.1"/>
    </source>
</evidence>
<dbReference type="EMBL" id="JAAAMQ010000001">
    <property type="protein sequence ID" value="NBA10725.1"/>
    <property type="molecule type" value="Genomic_DNA"/>
</dbReference>
<keyword evidence="3" id="KW-0732">Signal</keyword>
<sequence>MFGDNVGPYKRPVFGVKKRVLVSGATLMMLGMSVDVKADGVETESAMVVGTAGEMTDENGNREPKNWDWSTDASVAQTVMTTVNGAVNADGKVLPAGSSFVQLVDAQIVNGYAIGLKIDNTNGQYQTGDTLSIPLYGEMVSASDQHKQTFNLVQATGVLQNDGATFARYEVTGGTLKITFTTTPIGEVSSHLAITGSTSSPLPEAKIWAEKTGIAKITFGDATVQGTFEFKSRFQVDAPGVATQQLFTKSDQVSVGSYYQDDGYMNALLRGDADITAKIRETGAFATEDLIQLQHVQIEQGTVLSASSSAGYSTYYVVDKNAAGKYQATVISATVSQMNTESIDGQNFIEYAEGTSDEKIVRDLASVGRGAYTIHLNADGTYTMAYNMGNPYADWGVDNFGDQTFGEFLLSRDADGTLTATDLKVLDDNIARAGGSNPSEGTGSHGHQFYIHFADNTAVNAVTSVLKTYNATGELLNTTKIARAATTPDVVDIKGQARLRVFHIDEAGHELATTEVKIANPGTPYETSAKEIEDYHLLRVTDNATGVYGKANETTSVVYVYVASPVDDPDYIFEEDVEEPDDPDVPLEDEPEVPTEPTVDEPNVPGQPGVTTPEDPMVDVPTPEVDTPQTETPKEDVITPNDNPTSPAVEPQIDTPTQNPEPELPVKDRVLVPTETPKSVVNRKVAPIITAQTPVVEPVTLEKVAEIASPTLVEKGAVELPKTAAERSGNTWLKWAGLSGMAFLGMLIIRRKK</sequence>
<evidence type="ECO:0000256" key="5">
    <source>
        <dbReference type="ARBA" id="ARBA00023088"/>
    </source>
</evidence>
<dbReference type="Gene3D" id="3.10.20.320">
    <property type="entry name" value="Putative peptidoglycan bound protein (lpxtg motif)"/>
    <property type="match status" value="1"/>
</dbReference>
<dbReference type="PROSITE" id="PS50847">
    <property type="entry name" value="GRAM_POS_ANCHORING"/>
    <property type="match status" value="1"/>
</dbReference>
<keyword evidence="2" id="KW-0964">Secreted</keyword>
<name>A0AAJ3DAH1_WEICO</name>
<evidence type="ECO:0000313" key="9">
    <source>
        <dbReference type="Proteomes" id="UP000719917"/>
    </source>
</evidence>
<dbReference type="AlphaFoldDB" id="A0AAJ3DAH1"/>
<accession>A0AAJ3DAH1</accession>
<evidence type="ECO:0000259" key="7">
    <source>
        <dbReference type="PROSITE" id="PS50847"/>
    </source>
</evidence>
<evidence type="ECO:0000256" key="1">
    <source>
        <dbReference type="ARBA" id="ARBA00022512"/>
    </source>
</evidence>
<feature type="compositionally biased region" description="Low complexity" evidence="6">
    <location>
        <begin position="595"/>
        <end position="604"/>
    </location>
</feature>
<keyword evidence="5" id="KW-0572">Peptidoglycan-anchor</keyword>
<protein>
    <recommendedName>
        <fullName evidence="7">Gram-positive cocci surface proteins LPxTG domain-containing protein</fullName>
    </recommendedName>
</protein>